<sequence length="113" mass="12361">MQGTGRERGQTRRPAEPEAAAGWSSGLAQSKSPFKGEGSDEVLQRLLRSQAAEVIERLVSSVPSQTSVPFKDVSVAFTQEEWQHVNPAQRTLNRAVMLENHSHLVALGEPTLL</sequence>
<dbReference type="InterPro" id="IPR001909">
    <property type="entry name" value="KRAB"/>
</dbReference>
<feature type="region of interest" description="Disordered" evidence="1">
    <location>
        <begin position="1"/>
        <end position="39"/>
    </location>
</feature>
<dbReference type="PANTHER" id="PTHR23232">
    <property type="entry name" value="KRAB DOMAIN C2H2 ZINC FINGER"/>
    <property type="match status" value="1"/>
</dbReference>
<dbReference type="CDD" id="cd07765">
    <property type="entry name" value="KRAB_A-box"/>
    <property type="match status" value="1"/>
</dbReference>
<dbReference type="OrthoDB" id="9808634at2759"/>
<dbReference type="PANTHER" id="PTHR23232:SF117">
    <property type="entry name" value="KRAB DOMAIN-CONTAINING PROTEIN"/>
    <property type="match status" value="1"/>
</dbReference>
<keyword evidence="4" id="KW-1185">Reference proteome</keyword>
<dbReference type="PROSITE" id="PS50805">
    <property type="entry name" value="KRAB"/>
    <property type="match status" value="1"/>
</dbReference>
<dbReference type="InterPro" id="IPR050169">
    <property type="entry name" value="Krueppel_C2H2_ZnF"/>
</dbReference>
<evidence type="ECO:0000259" key="2">
    <source>
        <dbReference type="PROSITE" id="PS50805"/>
    </source>
</evidence>
<accession>A0A212CM77</accession>
<gene>
    <name evidence="3" type="ORF">Celaphus_00017173</name>
</gene>
<organism evidence="3 4">
    <name type="scientific">Cervus elaphus hippelaphus</name>
    <name type="common">European red deer</name>
    <dbReference type="NCBI Taxonomy" id="46360"/>
    <lineage>
        <taxon>Eukaryota</taxon>
        <taxon>Metazoa</taxon>
        <taxon>Chordata</taxon>
        <taxon>Craniata</taxon>
        <taxon>Vertebrata</taxon>
        <taxon>Euteleostomi</taxon>
        <taxon>Mammalia</taxon>
        <taxon>Eutheria</taxon>
        <taxon>Laurasiatheria</taxon>
        <taxon>Artiodactyla</taxon>
        <taxon>Ruminantia</taxon>
        <taxon>Pecora</taxon>
        <taxon>Cervidae</taxon>
        <taxon>Cervinae</taxon>
        <taxon>Cervus</taxon>
    </lineage>
</organism>
<dbReference type="Proteomes" id="UP000242450">
    <property type="component" value="Chromosome 16"/>
</dbReference>
<feature type="compositionally biased region" description="Basic and acidic residues" evidence="1">
    <location>
        <begin position="1"/>
        <end position="16"/>
    </location>
</feature>
<dbReference type="EMBL" id="MKHE01000016">
    <property type="protein sequence ID" value="OWK07138.1"/>
    <property type="molecule type" value="Genomic_DNA"/>
</dbReference>
<comment type="caution">
    <text evidence="3">The sequence shown here is derived from an EMBL/GenBank/DDBJ whole genome shotgun (WGS) entry which is preliminary data.</text>
</comment>
<proteinExistence type="predicted"/>
<evidence type="ECO:0000256" key="1">
    <source>
        <dbReference type="SAM" id="MobiDB-lite"/>
    </source>
</evidence>
<name>A0A212CM77_CEREH</name>
<dbReference type="InterPro" id="IPR036051">
    <property type="entry name" value="KRAB_dom_sf"/>
</dbReference>
<dbReference type="Gene3D" id="6.10.140.140">
    <property type="match status" value="1"/>
</dbReference>
<dbReference type="SMART" id="SM00349">
    <property type="entry name" value="KRAB"/>
    <property type="match status" value="1"/>
</dbReference>
<protein>
    <recommendedName>
        <fullName evidence="2">KRAB domain-containing protein</fullName>
    </recommendedName>
</protein>
<dbReference type="SUPFAM" id="SSF109640">
    <property type="entry name" value="KRAB domain (Kruppel-associated box)"/>
    <property type="match status" value="1"/>
</dbReference>
<reference evidence="3 4" key="1">
    <citation type="journal article" date="2018" name="Mol. Genet. Genomics">
        <title>The red deer Cervus elaphus genome CerEla1.0: sequencing, annotating, genes, and chromosomes.</title>
        <authorList>
            <person name="Bana N.A."/>
            <person name="Nyiri A."/>
            <person name="Nagy J."/>
            <person name="Frank K."/>
            <person name="Nagy T."/>
            <person name="Steger V."/>
            <person name="Schiller M."/>
            <person name="Lakatos P."/>
            <person name="Sugar L."/>
            <person name="Horn P."/>
            <person name="Barta E."/>
            <person name="Orosz L."/>
        </authorList>
    </citation>
    <scope>NUCLEOTIDE SEQUENCE [LARGE SCALE GENOMIC DNA]</scope>
    <source>
        <strain evidence="3">Hungarian</strain>
    </source>
</reference>
<feature type="domain" description="KRAB" evidence="2">
    <location>
        <begin position="68"/>
        <end position="113"/>
    </location>
</feature>
<evidence type="ECO:0000313" key="3">
    <source>
        <dbReference type="EMBL" id="OWK07138.1"/>
    </source>
</evidence>
<evidence type="ECO:0000313" key="4">
    <source>
        <dbReference type="Proteomes" id="UP000242450"/>
    </source>
</evidence>
<dbReference type="GO" id="GO:0006355">
    <property type="term" value="P:regulation of DNA-templated transcription"/>
    <property type="evidence" value="ECO:0007669"/>
    <property type="project" value="InterPro"/>
</dbReference>
<dbReference type="Pfam" id="PF01352">
    <property type="entry name" value="KRAB"/>
    <property type="match status" value="1"/>
</dbReference>
<dbReference type="AlphaFoldDB" id="A0A212CM77"/>